<dbReference type="EMBL" id="JBFCZG010000010">
    <property type="protein sequence ID" value="KAL3417827.1"/>
    <property type="molecule type" value="Genomic_DNA"/>
</dbReference>
<dbReference type="PANTHER" id="PTHR47843:SF2">
    <property type="entry name" value="BTB DOMAIN-CONTAINING PROTEIN"/>
    <property type="match status" value="1"/>
</dbReference>
<name>A0ABR4P3E1_9HELO</name>
<dbReference type="SUPFAM" id="SSF54695">
    <property type="entry name" value="POZ domain"/>
    <property type="match status" value="1"/>
</dbReference>
<protein>
    <recommendedName>
        <fullName evidence="1">BTB domain-containing protein</fullName>
    </recommendedName>
</protein>
<evidence type="ECO:0000259" key="1">
    <source>
        <dbReference type="PROSITE" id="PS50097"/>
    </source>
</evidence>
<dbReference type="Pfam" id="PF00651">
    <property type="entry name" value="BTB"/>
    <property type="match status" value="1"/>
</dbReference>
<evidence type="ECO:0000313" key="2">
    <source>
        <dbReference type="EMBL" id="KAL3417827.1"/>
    </source>
</evidence>
<gene>
    <name evidence="2" type="ORF">PVAG01_10837</name>
</gene>
<evidence type="ECO:0000313" key="3">
    <source>
        <dbReference type="Proteomes" id="UP001629113"/>
    </source>
</evidence>
<dbReference type="Proteomes" id="UP001629113">
    <property type="component" value="Unassembled WGS sequence"/>
</dbReference>
<feature type="domain" description="BTB" evidence="1">
    <location>
        <begin position="79"/>
        <end position="148"/>
    </location>
</feature>
<keyword evidence="3" id="KW-1185">Reference proteome</keyword>
<accession>A0ABR4P3E1</accession>
<dbReference type="InterPro" id="IPR000210">
    <property type="entry name" value="BTB/POZ_dom"/>
</dbReference>
<reference evidence="2 3" key="1">
    <citation type="submission" date="2024-06" db="EMBL/GenBank/DDBJ databases">
        <title>Complete genome of Phlyctema vagabunda strain 19-DSS-EL-015.</title>
        <authorList>
            <person name="Fiorenzani C."/>
        </authorList>
    </citation>
    <scope>NUCLEOTIDE SEQUENCE [LARGE SCALE GENOMIC DNA]</scope>
    <source>
        <strain evidence="2 3">19-DSS-EL-015</strain>
    </source>
</reference>
<dbReference type="PROSITE" id="PS50097">
    <property type="entry name" value="BTB"/>
    <property type="match status" value="1"/>
</dbReference>
<organism evidence="2 3">
    <name type="scientific">Phlyctema vagabunda</name>
    <dbReference type="NCBI Taxonomy" id="108571"/>
    <lineage>
        <taxon>Eukaryota</taxon>
        <taxon>Fungi</taxon>
        <taxon>Dikarya</taxon>
        <taxon>Ascomycota</taxon>
        <taxon>Pezizomycotina</taxon>
        <taxon>Leotiomycetes</taxon>
        <taxon>Helotiales</taxon>
        <taxon>Dermateaceae</taxon>
        <taxon>Phlyctema</taxon>
    </lineage>
</organism>
<dbReference type="PANTHER" id="PTHR47843">
    <property type="entry name" value="BTB DOMAIN-CONTAINING PROTEIN-RELATED"/>
    <property type="match status" value="1"/>
</dbReference>
<sequence>MSDLIDMILLQLFQLPPSSTNIIILLCISRFATDPTPVAKTSPSFTVLPKHPPIAVPTQAMSVEPKKGTRVPGFDRPDKVVTFIIGPSKQNFVVHKEFVCHYSPVLEAAFNSAFVEGQTQTYVLEDTTQQAFKYFVQWLYAQSIDLEIHGKGDKTKVKCDEDGSPDAEIRGEICGKQNSTLIEVWLLAAKFMVPGLQNHIIDLFMENHAKCNRVMVDFTHAAYAKMERGNPLRRLCIRMLAWHHQFSDFSEELTEIYTPELIYDLVKVLYESRKTDTSFSAECKMKPNDYYVQQA</sequence>
<dbReference type="CDD" id="cd18186">
    <property type="entry name" value="BTB_POZ_ZBTB_KLHL-like"/>
    <property type="match status" value="1"/>
</dbReference>
<dbReference type="Gene3D" id="3.30.710.10">
    <property type="entry name" value="Potassium Channel Kv1.1, Chain A"/>
    <property type="match status" value="1"/>
</dbReference>
<dbReference type="InterPro" id="IPR011333">
    <property type="entry name" value="SKP1/BTB/POZ_sf"/>
</dbReference>
<proteinExistence type="predicted"/>
<comment type="caution">
    <text evidence="2">The sequence shown here is derived from an EMBL/GenBank/DDBJ whole genome shotgun (WGS) entry which is preliminary data.</text>
</comment>